<keyword evidence="5" id="KW-1185">Reference proteome</keyword>
<accession>A0A2T9YT02</accession>
<dbReference type="Proteomes" id="UP000245383">
    <property type="component" value="Unassembled WGS sequence"/>
</dbReference>
<dbReference type="PROSITE" id="PS50118">
    <property type="entry name" value="HMG_BOX_2"/>
    <property type="match status" value="1"/>
</dbReference>
<dbReference type="EMBL" id="MBFR01000056">
    <property type="protein sequence ID" value="PVU95451.1"/>
    <property type="molecule type" value="Genomic_DNA"/>
</dbReference>
<evidence type="ECO:0000259" key="3">
    <source>
        <dbReference type="PROSITE" id="PS50118"/>
    </source>
</evidence>
<reference evidence="4 5" key="1">
    <citation type="journal article" date="2018" name="MBio">
        <title>Comparative Genomics Reveals the Core Gene Toolbox for the Fungus-Insect Symbiosis.</title>
        <authorList>
            <person name="Wang Y."/>
            <person name="Stata M."/>
            <person name="Wang W."/>
            <person name="Stajich J.E."/>
            <person name="White M.M."/>
            <person name="Moncalvo J.M."/>
        </authorList>
    </citation>
    <scope>NUCLEOTIDE SEQUENCE [LARGE SCALE GENOMIC DNA]</scope>
    <source>
        <strain evidence="4 5">SWE-8-4</strain>
    </source>
</reference>
<keyword evidence="1" id="KW-0539">Nucleus</keyword>
<name>A0A2T9YT02_9FUNG</name>
<evidence type="ECO:0000256" key="1">
    <source>
        <dbReference type="PROSITE-ProRule" id="PRU00267"/>
    </source>
</evidence>
<comment type="caution">
    <text evidence="4">The sequence shown here is derived from an EMBL/GenBank/DDBJ whole genome shotgun (WGS) entry which is preliminary data.</text>
</comment>
<proteinExistence type="predicted"/>
<evidence type="ECO:0000313" key="4">
    <source>
        <dbReference type="EMBL" id="PVU95451.1"/>
    </source>
</evidence>
<dbReference type="GO" id="GO:0005634">
    <property type="term" value="C:nucleus"/>
    <property type="evidence" value="ECO:0007669"/>
    <property type="project" value="UniProtKB-UniRule"/>
</dbReference>
<dbReference type="GO" id="GO:0003677">
    <property type="term" value="F:DNA binding"/>
    <property type="evidence" value="ECO:0007669"/>
    <property type="project" value="UniProtKB-UniRule"/>
</dbReference>
<keyword evidence="2" id="KW-0175">Coiled coil</keyword>
<protein>
    <recommendedName>
        <fullName evidence="3">HMG box domain-containing protein</fullName>
    </recommendedName>
</protein>
<feature type="DNA-binding region" description="HMG box" evidence="1">
    <location>
        <begin position="98"/>
        <end position="170"/>
    </location>
</feature>
<sequence>MANNANISSPANKRNISNCSFVLAKKFCSSEIKFILSSLVGNSLEDVNLITKQFKKRLKRYELNKANLIRRSEQKKKTLTPEENRLLLSNKVCLISAPVKKISSFMLFSLSEYPKAAKKNSGPLLKIKSHTSYIEKRAKWNELTPSQKLKYYNEAKILRKKLLDDYYNWWKTADKELIAKENSRREKLNQIRKKINMPPIKYLIDPHIS</sequence>
<dbReference type="SUPFAM" id="SSF47095">
    <property type="entry name" value="HMG-box"/>
    <property type="match status" value="1"/>
</dbReference>
<keyword evidence="1" id="KW-0238">DNA-binding</keyword>
<evidence type="ECO:0000256" key="2">
    <source>
        <dbReference type="SAM" id="Coils"/>
    </source>
</evidence>
<dbReference type="InterPro" id="IPR036910">
    <property type="entry name" value="HMG_box_dom_sf"/>
</dbReference>
<feature type="domain" description="HMG box" evidence="3">
    <location>
        <begin position="98"/>
        <end position="170"/>
    </location>
</feature>
<organism evidence="4 5">
    <name type="scientific">Smittium simulii</name>
    <dbReference type="NCBI Taxonomy" id="133385"/>
    <lineage>
        <taxon>Eukaryota</taxon>
        <taxon>Fungi</taxon>
        <taxon>Fungi incertae sedis</taxon>
        <taxon>Zoopagomycota</taxon>
        <taxon>Kickxellomycotina</taxon>
        <taxon>Harpellomycetes</taxon>
        <taxon>Harpellales</taxon>
        <taxon>Legeriomycetaceae</taxon>
        <taxon>Smittium</taxon>
    </lineage>
</organism>
<feature type="coiled-coil region" evidence="2">
    <location>
        <begin position="51"/>
        <end position="78"/>
    </location>
</feature>
<dbReference type="InterPro" id="IPR009071">
    <property type="entry name" value="HMG_box_dom"/>
</dbReference>
<gene>
    <name evidence="4" type="ORF">BB561_001819</name>
</gene>
<dbReference type="AlphaFoldDB" id="A0A2T9YT02"/>
<evidence type="ECO:0000313" key="5">
    <source>
        <dbReference type="Proteomes" id="UP000245383"/>
    </source>
</evidence>
<dbReference type="Gene3D" id="1.10.30.10">
    <property type="entry name" value="High mobility group box domain"/>
    <property type="match status" value="1"/>
</dbReference>